<protein>
    <recommendedName>
        <fullName evidence="9">23S rRNA (uracil(1939)-C(5))-methyltransferase RlmD</fullName>
        <ecNumber evidence="9">2.1.1.190</ecNumber>
    </recommendedName>
    <alternativeName>
        <fullName evidence="9">23S rRNA(m5U1939)-methyltransferase</fullName>
    </alternativeName>
</protein>
<dbReference type="PANTHER" id="PTHR11061">
    <property type="entry name" value="RNA M5U METHYLTRANSFERASE"/>
    <property type="match status" value="1"/>
</dbReference>
<evidence type="ECO:0000256" key="9">
    <source>
        <dbReference type="HAMAP-Rule" id="MF_01010"/>
    </source>
</evidence>
<gene>
    <name evidence="13" type="primary">rumA</name>
    <name evidence="9" type="synonym">rlmD</name>
    <name evidence="13" type="ORF">PL78_14330</name>
</gene>
<feature type="binding site" evidence="9 10">
    <location>
        <position position="300"/>
    </location>
    <ligand>
        <name>S-adenosyl-L-methionine</name>
        <dbReference type="ChEBI" id="CHEBI:59789"/>
    </ligand>
</feature>
<dbReference type="Proteomes" id="UP000266744">
    <property type="component" value="Chromosome"/>
</dbReference>
<feature type="binding site" evidence="9">
    <location>
        <position position="90"/>
    </location>
    <ligand>
        <name>[4Fe-4S] cluster</name>
        <dbReference type="ChEBI" id="CHEBI:49883"/>
    </ligand>
</feature>
<keyword evidence="4 9" id="KW-0808">Transferase</keyword>
<dbReference type="PANTHER" id="PTHR11061:SF49">
    <property type="entry name" value="23S RRNA (URACIL(1939)-C(5))-METHYLTRANSFERASE RLMD"/>
    <property type="match status" value="1"/>
</dbReference>
<dbReference type="Gene3D" id="3.40.50.150">
    <property type="entry name" value="Vaccinia Virus protein VP39"/>
    <property type="match status" value="1"/>
</dbReference>
<dbReference type="Gene3D" id="2.40.50.1070">
    <property type="match status" value="1"/>
</dbReference>
<evidence type="ECO:0000256" key="11">
    <source>
        <dbReference type="PROSITE-ProRule" id="PRU10015"/>
    </source>
</evidence>
<dbReference type="GO" id="GO:0008168">
    <property type="term" value="F:methyltransferase activity"/>
    <property type="evidence" value="ECO:0007669"/>
    <property type="project" value="UniProtKB-KW"/>
</dbReference>
<dbReference type="SUPFAM" id="SSF50249">
    <property type="entry name" value="Nucleic acid-binding proteins"/>
    <property type="match status" value="1"/>
</dbReference>
<dbReference type="PROSITE" id="PS51687">
    <property type="entry name" value="SAM_MT_RNA_M5U"/>
    <property type="match status" value="1"/>
</dbReference>
<accession>A0ABN4PZG1</accession>
<feature type="binding site" evidence="9">
    <location>
        <position position="81"/>
    </location>
    <ligand>
        <name>[4Fe-4S] cluster</name>
        <dbReference type="ChEBI" id="CHEBI:49883"/>
    </ligand>
</feature>
<keyword evidence="1 9" id="KW-0004">4Fe-4S</keyword>
<dbReference type="InterPro" id="IPR029063">
    <property type="entry name" value="SAM-dependent_MTases_sf"/>
</dbReference>
<feature type="binding site" evidence="9">
    <location>
        <position position="305"/>
    </location>
    <ligand>
        <name>S-adenosyl-L-methionine</name>
        <dbReference type="ChEBI" id="CHEBI:59789"/>
    </ligand>
</feature>
<keyword evidence="7 9" id="KW-0408">Iron</keyword>
<feature type="active site" description="Nucleophile" evidence="9 10">
    <location>
        <position position="395"/>
    </location>
</feature>
<dbReference type="InterPro" id="IPR030391">
    <property type="entry name" value="MeTrfase_TrmA_CS"/>
</dbReference>
<evidence type="ECO:0000256" key="6">
    <source>
        <dbReference type="ARBA" id="ARBA00022723"/>
    </source>
</evidence>
<dbReference type="EC" id="2.1.1.190" evidence="9"/>
<dbReference type="Pfam" id="PF05958">
    <property type="entry name" value="tRNA_U5-meth_tr"/>
    <property type="match status" value="1"/>
</dbReference>
<dbReference type="RefSeq" id="WP_064516518.1">
    <property type="nucleotide sequence ID" value="NZ_CBCSBH010000008.1"/>
</dbReference>
<dbReference type="PROSITE" id="PS01230">
    <property type="entry name" value="TRMA_1"/>
    <property type="match status" value="1"/>
</dbReference>
<dbReference type="NCBIfam" id="TIGR00479">
    <property type="entry name" value="rumA"/>
    <property type="match status" value="1"/>
</dbReference>
<dbReference type="SUPFAM" id="SSF53335">
    <property type="entry name" value="S-adenosyl-L-methionine-dependent methyltransferases"/>
    <property type="match status" value="1"/>
</dbReference>
<keyword evidence="5 9" id="KW-0949">S-adenosyl-L-methionine</keyword>
<sequence length="444" mass="49623">MAQFYSPNRRVTTRQMITVTADDLDPLGQGVAHYQGKAIFVPGMLPGEQAEIQLTEEKRQFSRGKLQRLLKPCAERVAPLCPHFGTCGGCQQQHADTHLQQNSKAAHLQRLIARETGVTVEPESVICGTEYGYRRRARLGLYYQPKQQRLVMGFRKVASHDLVAIKTCPVLRPELERLLAPLYRCLSELRAVKRLGHVELVLADNGPLLTLRHLDSLSTADRAALLAFSQREQVAIYLAPDSDHIERLSGEEPYYQIEGLRLAFNPRDFIQVNATVNEKMVAQALEWLDVQPNERVLDLFCGMGNFTLPLARHALQVVGIEGVATLVANGQYNAQINGLANVSFFHENLEDEIDKQPWASQGFDKILLDPARAGAAGVMLHIVKLAPKRVVYVSCNPTTLARDSHVLIDAGYRLARVRMLDMFPHTGHLESMALFIQQEPLAAE</sequence>
<evidence type="ECO:0000256" key="4">
    <source>
        <dbReference type="ARBA" id="ARBA00022679"/>
    </source>
</evidence>
<dbReference type="PROSITE" id="PS50926">
    <property type="entry name" value="TRAM"/>
    <property type="match status" value="1"/>
</dbReference>
<feature type="binding site" evidence="9">
    <location>
        <position position="348"/>
    </location>
    <ligand>
        <name>S-adenosyl-L-methionine</name>
        <dbReference type="ChEBI" id="CHEBI:59789"/>
    </ligand>
</feature>
<evidence type="ECO:0000256" key="5">
    <source>
        <dbReference type="ARBA" id="ARBA00022691"/>
    </source>
</evidence>
<feature type="binding site" evidence="9">
    <location>
        <position position="87"/>
    </location>
    <ligand>
        <name>[4Fe-4S] cluster</name>
        <dbReference type="ChEBI" id="CHEBI:49883"/>
    </ligand>
</feature>
<feature type="binding site" evidence="9">
    <location>
        <position position="168"/>
    </location>
    <ligand>
        <name>[4Fe-4S] cluster</name>
        <dbReference type="ChEBI" id="CHEBI:49883"/>
    </ligand>
</feature>
<feature type="binding site" evidence="9 10">
    <location>
        <position position="271"/>
    </location>
    <ligand>
        <name>S-adenosyl-L-methionine</name>
        <dbReference type="ChEBI" id="CHEBI:59789"/>
    </ligand>
</feature>
<comment type="similarity">
    <text evidence="9">Belongs to the class I-like SAM-binding methyltransferase superfamily. RNA M5U methyltransferase family. RlmD subfamily.</text>
</comment>
<dbReference type="InterPro" id="IPR002792">
    <property type="entry name" value="TRAM_dom"/>
</dbReference>
<organism evidence="13 14">
    <name type="scientific">Yersinia entomophaga</name>
    <dbReference type="NCBI Taxonomy" id="935293"/>
    <lineage>
        <taxon>Bacteria</taxon>
        <taxon>Pseudomonadati</taxon>
        <taxon>Pseudomonadota</taxon>
        <taxon>Gammaproteobacteria</taxon>
        <taxon>Enterobacterales</taxon>
        <taxon>Yersiniaceae</taxon>
        <taxon>Yersinia</taxon>
    </lineage>
</organism>
<dbReference type="InterPro" id="IPR012340">
    <property type="entry name" value="NA-bd_OB-fold"/>
</dbReference>
<keyword evidence="14" id="KW-1185">Reference proteome</keyword>
<feature type="binding site" evidence="9 10">
    <location>
        <position position="369"/>
    </location>
    <ligand>
        <name>S-adenosyl-L-methionine</name>
        <dbReference type="ChEBI" id="CHEBI:59789"/>
    </ligand>
</feature>
<keyword evidence="3 9" id="KW-0489">Methyltransferase</keyword>
<dbReference type="HAMAP" id="MF_01010">
    <property type="entry name" value="23SrRNA_methyltr_RlmD"/>
    <property type="match status" value="1"/>
</dbReference>
<keyword evidence="6 9" id="KW-0479">Metal-binding</keyword>
<evidence type="ECO:0000313" key="13">
    <source>
        <dbReference type="EMBL" id="ANI30996.1"/>
    </source>
</evidence>
<evidence type="ECO:0000256" key="3">
    <source>
        <dbReference type="ARBA" id="ARBA00022603"/>
    </source>
</evidence>
<dbReference type="Pfam" id="PF01938">
    <property type="entry name" value="TRAM"/>
    <property type="match status" value="1"/>
</dbReference>
<feature type="active site" evidence="11">
    <location>
        <position position="395"/>
    </location>
</feature>
<feature type="domain" description="TRAM" evidence="12">
    <location>
        <begin position="10"/>
        <end position="68"/>
    </location>
</feature>
<proteinExistence type="inferred from homology"/>
<dbReference type="GO" id="GO:0032259">
    <property type="term" value="P:methylation"/>
    <property type="evidence" value="ECO:0007669"/>
    <property type="project" value="UniProtKB-KW"/>
</dbReference>
<evidence type="ECO:0000256" key="8">
    <source>
        <dbReference type="ARBA" id="ARBA00023014"/>
    </source>
</evidence>
<dbReference type="CDD" id="cd02440">
    <property type="entry name" value="AdoMet_MTases"/>
    <property type="match status" value="1"/>
</dbReference>
<dbReference type="InterPro" id="IPR001566">
    <property type="entry name" value="23S_rRNA_MeTrfase_RlmD"/>
</dbReference>
<feature type="binding site" evidence="9 10">
    <location>
        <position position="321"/>
    </location>
    <ligand>
        <name>S-adenosyl-L-methionine</name>
        <dbReference type="ChEBI" id="CHEBI:59789"/>
    </ligand>
</feature>
<keyword evidence="2 9" id="KW-0698">rRNA processing</keyword>
<evidence type="ECO:0000313" key="14">
    <source>
        <dbReference type="Proteomes" id="UP000266744"/>
    </source>
</evidence>
<name>A0ABN4PZG1_YERET</name>
<evidence type="ECO:0000256" key="1">
    <source>
        <dbReference type="ARBA" id="ARBA00022485"/>
    </source>
</evidence>
<comment type="function">
    <text evidence="9">Catalyzes the formation of 5-methyl-uridine at position 1939 (m5U1939) in 23S rRNA.</text>
</comment>
<evidence type="ECO:0000256" key="7">
    <source>
        <dbReference type="ARBA" id="ARBA00023004"/>
    </source>
</evidence>
<comment type="catalytic activity">
    <reaction evidence="9">
        <text>uridine(1939) in 23S rRNA + S-adenosyl-L-methionine = 5-methyluridine(1939) in 23S rRNA + S-adenosyl-L-homocysteine + H(+)</text>
        <dbReference type="Rhea" id="RHEA:42908"/>
        <dbReference type="Rhea" id="RHEA-COMP:10278"/>
        <dbReference type="Rhea" id="RHEA-COMP:10279"/>
        <dbReference type="ChEBI" id="CHEBI:15378"/>
        <dbReference type="ChEBI" id="CHEBI:57856"/>
        <dbReference type="ChEBI" id="CHEBI:59789"/>
        <dbReference type="ChEBI" id="CHEBI:65315"/>
        <dbReference type="ChEBI" id="CHEBI:74447"/>
        <dbReference type="EC" id="2.1.1.190"/>
    </reaction>
</comment>
<evidence type="ECO:0000256" key="2">
    <source>
        <dbReference type="ARBA" id="ARBA00022552"/>
    </source>
</evidence>
<dbReference type="NCBIfam" id="NF009639">
    <property type="entry name" value="PRK13168.1"/>
    <property type="match status" value="1"/>
</dbReference>
<dbReference type="InterPro" id="IPR030390">
    <property type="entry name" value="MeTrfase_TrmA_AS"/>
</dbReference>
<reference evidence="14" key="1">
    <citation type="journal article" date="2016" name="Toxins">
        <title>The Draft Genome Sequence of the Yersinia entomophaga Entomopathogenic Type Strain MH96T.</title>
        <authorList>
            <person name="Hurst M.R."/>
            <person name="Beattie A."/>
            <person name="Altermann E."/>
            <person name="Moraga R.M."/>
            <person name="Harper L.A."/>
            <person name="Calder J."/>
            <person name="Laugraud A."/>
        </authorList>
    </citation>
    <scope>NUCLEOTIDE SEQUENCE [LARGE SCALE GENOMIC DNA]</scope>
    <source>
        <strain evidence="14">MH96</strain>
    </source>
</reference>
<dbReference type="EMBL" id="CP010029">
    <property type="protein sequence ID" value="ANI30996.1"/>
    <property type="molecule type" value="Genomic_DNA"/>
</dbReference>
<evidence type="ECO:0000256" key="10">
    <source>
        <dbReference type="PROSITE-ProRule" id="PRU01024"/>
    </source>
</evidence>
<evidence type="ECO:0000259" key="12">
    <source>
        <dbReference type="PROSITE" id="PS50926"/>
    </source>
</evidence>
<dbReference type="Gene3D" id="2.40.50.140">
    <property type="entry name" value="Nucleic acid-binding proteins"/>
    <property type="match status" value="1"/>
</dbReference>
<dbReference type="PROSITE" id="PS01231">
    <property type="entry name" value="TRMA_2"/>
    <property type="match status" value="1"/>
</dbReference>
<keyword evidence="8 9" id="KW-0411">Iron-sulfur</keyword>
<dbReference type="InterPro" id="IPR010280">
    <property type="entry name" value="U5_MeTrfase_fam"/>
</dbReference>